<gene>
    <name evidence="1" type="ORF">XENORESO_008074</name>
</gene>
<dbReference type="Gene3D" id="2.60.40.10">
    <property type="entry name" value="Immunoglobulins"/>
    <property type="match status" value="1"/>
</dbReference>
<dbReference type="InterPro" id="IPR036179">
    <property type="entry name" value="Ig-like_dom_sf"/>
</dbReference>
<organism evidence="1 2">
    <name type="scientific">Xenotaenia resolanae</name>
    <dbReference type="NCBI Taxonomy" id="208358"/>
    <lineage>
        <taxon>Eukaryota</taxon>
        <taxon>Metazoa</taxon>
        <taxon>Chordata</taxon>
        <taxon>Craniata</taxon>
        <taxon>Vertebrata</taxon>
        <taxon>Euteleostomi</taxon>
        <taxon>Actinopterygii</taxon>
        <taxon>Neopterygii</taxon>
        <taxon>Teleostei</taxon>
        <taxon>Neoteleostei</taxon>
        <taxon>Acanthomorphata</taxon>
        <taxon>Ovalentaria</taxon>
        <taxon>Atherinomorphae</taxon>
        <taxon>Cyprinodontiformes</taxon>
        <taxon>Goodeidae</taxon>
        <taxon>Xenotaenia</taxon>
    </lineage>
</organism>
<feature type="non-terminal residue" evidence="1">
    <location>
        <position position="1"/>
    </location>
</feature>
<dbReference type="SUPFAM" id="SSF48726">
    <property type="entry name" value="Immunoglobulin"/>
    <property type="match status" value="1"/>
</dbReference>
<proteinExistence type="predicted"/>
<keyword evidence="2" id="KW-1185">Reference proteome</keyword>
<evidence type="ECO:0000313" key="1">
    <source>
        <dbReference type="EMBL" id="MEQ2259180.1"/>
    </source>
</evidence>
<accession>A0ABV0VPK8</accession>
<evidence type="ECO:0008006" key="3">
    <source>
        <dbReference type="Google" id="ProtNLM"/>
    </source>
</evidence>
<comment type="caution">
    <text evidence="1">The sequence shown here is derived from an EMBL/GenBank/DDBJ whole genome shotgun (WGS) entry which is preliminary data.</text>
</comment>
<evidence type="ECO:0000313" key="2">
    <source>
        <dbReference type="Proteomes" id="UP001444071"/>
    </source>
</evidence>
<dbReference type="EMBL" id="JAHRIM010002578">
    <property type="protein sequence ID" value="MEQ2259180.1"/>
    <property type="molecule type" value="Genomic_DNA"/>
</dbReference>
<name>A0ABV0VPK8_9TELE</name>
<protein>
    <recommendedName>
        <fullName evidence="3">Immunoglobulin V-set domain-containing protein</fullName>
    </recommendedName>
</protein>
<sequence>SSLSDQVHQTPFYIQASPGETAGISCSHSIQSYNRILWYKRSEDRQLQFLGYVYHGTSNPEPGVNMFASRMSSRSLQSAGVLSLNQLR</sequence>
<reference evidence="1 2" key="1">
    <citation type="submission" date="2021-06" db="EMBL/GenBank/DDBJ databases">
        <authorList>
            <person name="Palmer J.M."/>
        </authorList>
    </citation>
    <scope>NUCLEOTIDE SEQUENCE [LARGE SCALE GENOMIC DNA]</scope>
    <source>
        <strain evidence="1 2">XR_2019</strain>
        <tissue evidence="1">Muscle</tissue>
    </source>
</reference>
<dbReference type="Proteomes" id="UP001444071">
    <property type="component" value="Unassembled WGS sequence"/>
</dbReference>
<dbReference type="InterPro" id="IPR013783">
    <property type="entry name" value="Ig-like_fold"/>
</dbReference>